<feature type="domain" description="Enoyl reductase (ER)" evidence="8">
    <location>
        <begin position="38"/>
        <end position="381"/>
    </location>
</feature>
<dbReference type="SUPFAM" id="SSF50129">
    <property type="entry name" value="GroES-like"/>
    <property type="match status" value="1"/>
</dbReference>
<evidence type="ECO:0000256" key="2">
    <source>
        <dbReference type="ARBA" id="ARBA00008072"/>
    </source>
</evidence>
<evidence type="ECO:0000256" key="1">
    <source>
        <dbReference type="ARBA" id="ARBA00001947"/>
    </source>
</evidence>
<dbReference type="GO" id="GO:0003939">
    <property type="term" value="F:L-iditol 2-dehydrogenase (NAD+) activity"/>
    <property type="evidence" value="ECO:0007669"/>
    <property type="project" value="TreeGrafter"/>
</dbReference>
<sequence length="389" mass="42107">MLNDNISVVLNKPDEIALVKSYIHGKRNTVGWWVRRKADIFSLSPFQSYQEPRDVPELGPGDVLVNVKVTGICGSDVHYWVHGAIGSFKLEKPMVLGHESAGVIAAVGEGVKNLKVGDRVALEPGVPCRMCDQCKSGRYNLCPEMVFAATPPYDGTLCRYYRHPADFCFKLPDHVSLEEGALIEPLSVGIHACRRANVRSGDRVFIFGAGPVGLLCAAAAKAAGAAHVVMADLIPSRLEFAKTYCTDNQILLSRPTPGEQNMEYARRTAAEILKTEEAADVVMDCTGAETCVQMSVLLARNGGSIVLVGMGASVQSIPISEVSAREVDVKGIFRYCNTYPMAVKALASGSINVKPLITHTYSFNEAVEAFKHVKENRDGAIKVQILGPE</sequence>
<dbReference type="Gene3D" id="3.40.50.720">
    <property type="entry name" value="NAD(P)-binding Rossmann-like Domain"/>
    <property type="match status" value="1"/>
</dbReference>
<dbReference type="Proteomes" id="UP000605846">
    <property type="component" value="Unassembled WGS sequence"/>
</dbReference>
<evidence type="ECO:0000256" key="6">
    <source>
        <dbReference type="ARBA" id="ARBA00023027"/>
    </source>
</evidence>
<dbReference type="OrthoDB" id="2148442at2759"/>
<comment type="similarity">
    <text evidence="2 7">Belongs to the zinc-containing alcohol dehydrogenase family.</text>
</comment>
<dbReference type="InterPro" id="IPR013154">
    <property type="entry name" value="ADH-like_N"/>
</dbReference>
<comment type="caution">
    <text evidence="9">The sequence shown here is derived from an EMBL/GenBank/DDBJ whole genome shotgun (WGS) entry which is preliminary data.</text>
</comment>
<name>A0A8H7BIX3_9FUNG</name>
<accession>A0A8H7BIX3</accession>
<keyword evidence="4 7" id="KW-0862">Zinc</keyword>
<dbReference type="PROSITE" id="PS00059">
    <property type="entry name" value="ADH_ZINC"/>
    <property type="match status" value="1"/>
</dbReference>
<dbReference type="SUPFAM" id="SSF51735">
    <property type="entry name" value="NAD(P)-binding Rossmann-fold domains"/>
    <property type="match status" value="1"/>
</dbReference>
<evidence type="ECO:0000256" key="5">
    <source>
        <dbReference type="ARBA" id="ARBA00023002"/>
    </source>
</evidence>
<dbReference type="Pfam" id="PF00107">
    <property type="entry name" value="ADH_zinc_N"/>
    <property type="match status" value="1"/>
</dbReference>
<dbReference type="FunFam" id="3.40.50.720:FF:000068">
    <property type="entry name" value="Sorbitol dehydrogenase"/>
    <property type="match status" value="1"/>
</dbReference>
<dbReference type="Gene3D" id="3.90.180.10">
    <property type="entry name" value="Medium-chain alcohol dehydrogenases, catalytic domain"/>
    <property type="match status" value="1"/>
</dbReference>
<dbReference type="Pfam" id="PF08240">
    <property type="entry name" value="ADH_N"/>
    <property type="match status" value="1"/>
</dbReference>
<dbReference type="PANTHER" id="PTHR43161">
    <property type="entry name" value="SORBITOL DEHYDROGENASE"/>
    <property type="match status" value="1"/>
</dbReference>
<organism evidence="9 10">
    <name type="scientific">Apophysomyces ossiformis</name>
    <dbReference type="NCBI Taxonomy" id="679940"/>
    <lineage>
        <taxon>Eukaryota</taxon>
        <taxon>Fungi</taxon>
        <taxon>Fungi incertae sedis</taxon>
        <taxon>Mucoromycota</taxon>
        <taxon>Mucoromycotina</taxon>
        <taxon>Mucoromycetes</taxon>
        <taxon>Mucorales</taxon>
        <taxon>Mucorineae</taxon>
        <taxon>Mucoraceae</taxon>
        <taxon>Apophysomyces</taxon>
    </lineage>
</organism>
<evidence type="ECO:0000259" key="8">
    <source>
        <dbReference type="SMART" id="SM00829"/>
    </source>
</evidence>
<dbReference type="GO" id="GO:0006062">
    <property type="term" value="P:sorbitol catabolic process"/>
    <property type="evidence" value="ECO:0007669"/>
    <property type="project" value="TreeGrafter"/>
</dbReference>
<keyword evidence="3 7" id="KW-0479">Metal-binding</keyword>
<evidence type="ECO:0000256" key="3">
    <source>
        <dbReference type="ARBA" id="ARBA00022723"/>
    </source>
</evidence>
<dbReference type="SMART" id="SM00829">
    <property type="entry name" value="PKS_ER"/>
    <property type="match status" value="1"/>
</dbReference>
<proteinExistence type="inferred from homology"/>
<dbReference type="AlphaFoldDB" id="A0A8H7BIX3"/>
<dbReference type="InterPro" id="IPR036291">
    <property type="entry name" value="NAD(P)-bd_dom_sf"/>
</dbReference>
<gene>
    <name evidence="9" type="ORF">EC973_000717</name>
</gene>
<comment type="cofactor">
    <cofactor evidence="1 7">
        <name>Zn(2+)</name>
        <dbReference type="ChEBI" id="CHEBI:29105"/>
    </cofactor>
</comment>
<reference evidence="9" key="1">
    <citation type="submission" date="2020-01" db="EMBL/GenBank/DDBJ databases">
        <title>Genome Sequencing of Three Apophysomyces-Like Fungal Strains Confirms a Novel Fungal Genus in the Mucoromycota with divergent Burkholderia-like Endosymbiotic Bacteria.</title>
        <authorList>
            <person name="Stajich J.E."/>
            <person name="Macias A.M."/>
            <person name="Carter-House D."/>
            <person name="Lovett B."/>
            <person name="Kasson L.R."/>
            <person name="Berry K."/>
            <person name="Grigoriev I."/>
            <person name="Chang Y."/>
            <person name="Spatafora J."/>
            <person name="Kasson M.T."/>
        </authorList>
    </citation>
    <scope>NUCLEOTIDE SEQUENCE</scope>
    <source>
        <strain evidence="9">NRRL A-21654</strain>
    </source>
</reference>
<evidence type="ECO:0000256" key="7">
    <source>
        <dbReference type="RuleBase" id="RU361277"/>
    </source>
</evidence>
<dbReference type="PANTHER" id="PTHR43161:SF9">
    <property type="entry name" value="SORBITOL DEHYDROGENASE"/>
    <property type="match status" value="1"/>
</dbReference>
<evidence type="ECO:0000313" key="9">
    <source>
        <dbReference type="EMBL" id="KAF7724832.1"/>
    </source>
</evidence>
<dbReference type="GO" id="GO:0008270">
    <property type="term" value="F:zinc ion binding"/>
    <property type="evidence" value="ECO:0007669"/>
    <property type="project" value="InterPro"/>
</dbReference>
<dbReference type="InterPro" id="IPR020843">
    <property type="entry name" value="ER"/>
</dbReference>
<evidence type="ECO:0000313" key="10">
    <source>
        <dbReference type="Proteomes" id="UP000605846"/>
    </source>
</evidence>
<dbReference type="InterPro" id="IPR011032">
    <property type="entry name" value="GroES-like_sf"/>
</dbReference>
<keyword evidence="6" id="KW-0520">NAD</keyword>
<dbReference type="InterPro" id="IPR002328">
    <property type="entry name" value="ADH_Zn_CS"/>
</dbReference>
<dbReference type="EMBL" id="JABAYA010000110">
    <property type="protein sequence ID" value="KAF7724832.1"/>
    <property type="molecule type" value="Genomic_DNA"/>
</dbReference>
<dbReference type="InterPro" id="IPR045306">
    <property type="entry name" value="SDH-like"/>
</dbReference>
<dbReference type="CDD" id="cd05285">
    <property type="entry name" value="sorbitol_DH"/>
    <property type="match status" value="1"/>
</dbReference>
<keyword evidence="5" id="KW-0560">Oxidoreductase</keyword>
<keyword evidence="10" id="KW-1185">Reference proteome</keyword>
<dbReference type="InterPro" id="IPR013149">
    <property type="entry name" value="ADH-like_C"/>
</dbReference>
<evidence type="ECO:0000256" key="4">
    <source>
        <dbReference type="ARBA" id="ARBA00022833"/>
    </source>
</evidence>
<protein>
    <recommendedName>
        <fullName evidence="8">Enoyl reductase (ER) domain-containing protein</fullName>
    </recommendedName>
</protein>